<feature type="compositionally biased region" description="Basic residues" evidence="1">
    <location>
        <begin position="17"/>
        <end position="28"/>
    </location>
</feature>
<feature type="region of interest" description="Disordered" evidence="1">
    <location>
        <begin position="46"/>
        <end position="363"/>
    </location>
</feature>
<feature type="compositionally biased region" description="Basic and acidic residues" evidence="1">
    <location>
        <begin position="94"/>
        <end position="108"/>
    </location>
</feature>
<proteinExistence type="predicted"/>
<dbReference type="EMBL" id="CADCWC010000260">
    <property type="protein sequence ID" value="CAA9539555.1"/>
    <property type="molecule type" value="Genomic_DNA"/>
</dbReference>
<evidence type="ECO:0000313" key="2">
    <source>
        <dbReference type="EMBL" id="CAA9539555.1"/>
    </source>
</evidence>
<feature type="compositionally biased region" description="Basic and acidic residues" evidence="1">
    <location>
        <begin position="233"/>
        <end position="248"/>
    </location>
</feature>
<gene>
    <name evidence="2" type="ORF">AVDCRST_MAG79-1731</name>
</gene>
<sequence>DLGSATLAACDGGPDHGRRRRPGPRRAVARRHRRLPVRRDLLAARGSVRLGARADPDGAQGGAARADGTGRRRLHAHAALEHRRGGAVPRGCHRRDVGGARVPDRLDAGPRPADGGGGDGGRCRVGADRGRPARALGRERDHHDPPAQLRRDPGRGLPRHGPVAERRRAQLPGHRRLRPGRTPAGARRRSAARRRPLPARGRRRAARAPATLEVGLHGADDRGESPGRAGGGHVDRAERRRDHADRRGARGRGRHGRGLDELRAAAAGHQPGLRLHGHPDRGPGGRPHPRHAGDLVPLRRIRRRRLRAPGPRGAAVVRAPPAGVDPLQRPGRDGSDAAATDARPPPRPARARARGEGGAVHTL</sequence>
<accession>A0A6J4U3R8</accession>
<organism evidence="2">
    <name type="scientific">uncultured Thermoleophilia bacterium</name>
    <dbReference type="NCBI Taxonomy" id="1497501"/>
    <lineage>
        <taxon>Bacteria</taxon>
        <taxon>Bacillati</taxon>
        <taxon>Actinomycetota</taxon>
        <taxon>Thermoleophilia</taxon>
        <taxon>environmental samples</taxon>
    </lineage>
</organism>
<feature type="non-terminal residue" evidence="2">
    <location>
        <position position="1"/>
    </location>
</feature>
<reference evidence="2" key="1">
    <citation type="submission" date="2020-02" db="EMBL/GenBank/DDBJ databases">
        <authorList>
            <person name="Meier V. D."/>
        </authorList>
    </citation>
    <scope>NUCLEOTIDE SEQUENCE</scope>
    <source>
        <strain evidence="2">AVDCRST_MAG79</strain>
    </source>
</reference>
<protein>
    <submittedName>
        <fullName evidence="2">Uncharacterized protein</fullName>
    </submittedName>
</protein>
<feature type="region of interest" description="Disordered" evidence="1">
    <location>
        <begin position="1"/>
        <end position="28"/>
    </location>
</feature>
<feature type="non-terminal residue" evidence="2">
    <location>
        <position position="363"/>
    </location>
</feature>
<feature type="compositionally biased region" description="Basic and acidic residues" evidence="1">
    <location>
        <begin position="121"/>
        <end position="154"/>
    </location>
</feature>
<dbReference type="AlphaFoldDB" id="A0A6J4U3R8"/>
<feature type="compositionally biased region" description="Low complexity" evidence="1">
    <location>
        <begin position="308"/>
        <end position="324"/>
    </location>
</feature>
<evidence type="ECO:0000256" key="1">
    <source>
        <dbReference type="SAM" id="MobiDB-lite"/>
    </source>
</evidence>
<name>A0A6J4U3R8_9ACTN</name>
<feature type="compositionally biased region" description="Basic residues" evidence="1">
    <location>
        <begin position="186"/>
        <end position="206"/>
    </location>
</feature>